<sequence>MHPSAASRSFRRSIHSLLAIAPLLAGLSASAEASAATPYTLFESGQVRPVALSPSQNLLFAVNTPDNRLEIYHVDANGLSHRSSVPVGLEPVSVAVRSDNEVWVVNHLSDSVSIVQVGPLGRGVVKRTLLVGDEPRDIVFAGPGKNRAFITTAHRGQNVPYDPQLTTPGVGRADVWVFDAGNLGATLGGTPLNILTLFSDTPRALAVTPDGSRVYAAAFHSGNRTTALSELAVPDGGEAAGGVPGPNTNWQGIPAPEVGIMLKHDGAHWRDVVGRSWDSSVPFTLPDKDVFVIDANANPPAQLAGASGYYTGVGTILFNMAVNPVNGKVYVSNTEARNDLRFEGPGTFAGETLRGHLHESRITVLGTGVTPRHLNKHIDYDAYPAPASVNEKTLSQPVGMAVSSDGAKLYVAAFGSSKIGVFDTAALENDTFTPSAANHIELSGGGPTGMVLDEARGRMYVLTRFDNAIAVVDTAAKAEIGHVAMHNPEPTSVIEGRAFLYDARLSASNGESACGSCHVFGDFDSLAWDLGNPDGTVLNNPGPFVPLSPEGEAAFGTTDPLLGQDPDFHPMKGPMTTQSLRGMANHGPMHWRGDRTGGNDEASSQPDDGAFDEDAGFKKFNGAFVDLLGRDTTLSAAQMQKFTDFILQVMYPPNPIRNLDNSLTASQQAGRDFFFNVTVAGQGACEACHRVDEEANPGDAFPGFFGTAGFGSFDATTQILKVPHLRNVYQKVGMFGAGFTSGNRPPDPFLGDQVRGFGLNHDGTVPELFTFNSGFDEVPLNPLGIPNTPAGTQAKLDMEQYQLAFETNLAPIVGQQVTLTQDNCAVTSPRVDLLVARADAGECDLVAKGRIVEEIGFVYVGSGQFKVDIGASPPISRALMEAVMTAGNLALTYTCAPPGSGVRMGIDRDLDGYLDGDERIACSDPADPTSTP</sequence>
<dbReference type="PANTHER" id="PTHR47197:SF3">
    <property type="entry name" value="DIHYDRO-HEME D1 DEHYDROGENASE"/>
    <property type="match status" value="1"/>
</dbReference>
<dbReference type="RefSeq" id="WP_153817750.1">
    <property type="nucleotide sequence ID" value="NZ_WJIE01000001.1"/>
</dbReference>
<dbReference type="SUPFAM" id="SSF46626">
    <property type="entry name" value="Cytochrome c"/>
    <property type="match status" value="2"/>
</dbReference>
<dbReference type="OrthoDB" id="5477293at2"/>
<gene>
    <name evidence="3" type="ORF">GF068_02980</name>
</gene>
<dbReference type="PANTHER" id="PTHR47197">
    <property type="entry name" value="PROTEIN NIRF"/>
    <property type="match status" value="1"/>
</dbReference>
<dbReference type="AlphaFoldDB" id="A0A6N7PFX0"/>
<feature type="region of interest" description="Disordered" evidence="1">
    <location>
        <begin position="589"/>
        <end position="611"/>
    </location>
</feature>
<organism evidence="3 4">
    <name type="scientific">Polyangium spumosum</name>
    <dbReference type="NCBI Taxonomy" id="889282"/>
    <lineage>
        <taxon>Bacteria</taxon>
        <taxon>Pseudomonadati</taxon>
        <taxon>Myxococcota</taxon>
        <taxon>Polyangia</taxon>
        <taxon>Polyangiales</taxon>
        <taxon>Polyangiaceae</taxon>
        <taxon>Polyangium</taxon>
    </lineage>
</organism>
<dbReference type="InterPro" id="IPR015943">
    <property type="entry name" value="WD40/YVTN_repeat-like_dom_sf"/>
</dbReference>
<dbReference type="Gene3D" id="2.130.10.10">
    <property type="entry name" value="YVTN repeat-like/Quinoprotein amine dehydrogenase"/>
    <property type="match status" value="2"/>
</dbReference>
<dbReference type="SUPFAM" id="SSF50969">
    <property type="entry name" value="YVTN repeat-like/Quinoprotein amine dehydrogenase"/>
    <property type="match status" value="1"/>
</dbReference>
<dbReference type="Gene3D" id="1.10.760.10">
    <property type="entry name" value="Cytochrome c-like domain"/>
    <property type="match status" value="1"/>
</dbReference>
<protein>
    <recommendedName>
        <fullName evidence="5">Beta-propeller fold lactonase family protein</fullName>
    </recommendedName>
</protein>
<proteinExistence type="predicted"/>
<dbReference type="GO" id="GO:0020037">
    <property type="term" value="F:heme binding"/>
    <property type="evidence" value="ECO:0007669"/>
    <property type="project" value="InterPro"/>
</dbReference>
<dbReference type="EMBL" id="WJIE01000001">
    <property type="protein sequence ID" value="MRG90889.1"/>
    <property type="molecule type" value="Genomic_DNA"/>
</dbReference>
<evidence type="ECO:0008006" key="5">
    <source>
        <dbReference type="Google" id="ProtNLM"/>
    </source>
</evidence>
<dbReference type="Proteomes" id="UP000440224">
    <property type="component" value="Unassembled WGS sequence"/>
</dbReference>
<accession>A0A6N7PFX0</accession>
<comment type="caution">
    <text evidence="3">The sequence shown here is derived from an EMBL/GenBank/DDBJ whole genome shotgun (WGS) entry which is preliminary data.</text>
</comment>
<feature type="signal peptide" evidence="2">
    <location>
        <begin position="1"/>
        <end position="35"/>
    </location>
</feature>
<reference evidence="3 4" key="1">
    <citation type="submission" date="2019-10" db="EMBL/GenBank/DDBJ databases">
        <title>A soil myxobacterium in the family Polyangiaceae.</title>
        <authorList>
            <person name="Li Y."/>
            <person name="Wang J."/>
        </authorList>
    </citation>
    <scope>NUCLEOTIDE SEQUENCE [LARGE SCALE GENOMIC DNA]</scope>
    <source>
        <strain evidence="3 4">DSM 14734</strain>
    </source>
</reference>
<evidence type="ECO:0000256" key="2">
    <source>
        <dbReference type="SAM" id="SignalP"/>
    </source>
</evidence>
<keyword evidence="4" id="KW-1185">Reference proteome</keyword>
<dbReference type="InterPro" id="IPR036909">
    <property type="entry name" value="Cyt_c-like_dom_sf"/>
</dbReference>
<evidence type="ECO:0000313" key="4">
    <source>
        <dbReference type="Proteomes" id="UP000440224"/>
    </source>
</evidence>
<feature type="chain" id="PRO_5026775601" description="Beta-propeller fold lactonase family protein" evidence="2">
    <location>
        <begin position="36"/>
        <end position="932"/>
    </location>
</feature>
<evidence type="ECO:0000256" key="1">
    <source>
        <dbReference type="SAM" id="MobiDB-lite"/>
    </source>
</evidence>
<name>A0A6N7PFX0_9BACT</name>
<dbReference type="InterPro" id="IPR051200">
    <property type="entry name" value="Host-pathogen_enzymatic-act"/>
</dbReference>
<keyword evidence="2" id="KW-0732">Signal</keyword>
<dbReference type="GO" id="GO:0009055">
    <property type="term" value="F:electron transfer activity"/>
    <property type="evidence" value="ECO:0007669"/>
    <property type="project" value="InterPro"/>
</dbReference>
<dbReference type="InterPro" id="IPR011044">
    <property type="entry name" value="Quino_amine_DH_bsu"/>
</dbReference>
<evidence type="ECO:0000313" key="3">
    <source>
        <dbReference type="EMBL" id="MRG90889.1"/>
    </source>
</evidence>